<gene>
    <name evidence="1" type="ORF">MGWOODY_Mmi1522</name>
</gene>
<name>A0A160VM19_9ZZZZ</name>
<proteinExistence type="predicted"/>
<dbReference type="EMBL" id="FAXC01000465">
    <property type="protein sequence ID" value="CUV10694.1"/>
    <property type="molecule type" value="Genomic_DNA"/>
</dbReference>
<organism evidence="1">
    <name type="scientific">hydrothermal vent metagenome</name>
    <dbReference type="NCBI Taxonomy" id="652676"/>
    <lineage>
        <taxon>unclassified sequences</taxon>
        <taxon>metagenomes</taxon>
        <taxon>ecological metagenomes</taxon>
    </lineage>
</organism>
<protein>
    <submittedName>
        <fullName evidence="1">Uncharacterized protein</fullName>
    </submittedName>
</protein>
<sequence length="89" mass="9620">MTIAIDSTITGSWEISATNKYSEKEIGPQIGTGKLEGSIKAGKIFINLNPGWADNNIFLNADYSKDQFKGSWLWSTFIGPSASGSFGIK</sequence>
<accession>A0A160VM19</accession>
<dbReference type="AlphaFoldDB" id="A0A160VM19"/>
<reference evidence="1" key="1">
    <citation type="submission" date="2015-10" db="EMBL/GenBank/DDBJ databases">
        <authorList>
            <person name="Gilbert D.G."/>
        </authorList>
    </citation>
    <scope>NUCLEOTIDE SEQUENCE</scope>
</reference>
<evidence type="ECO:0000313" key="1">
    <source>
        <dbReference type="EMBL" id="CUV10694.1"/>
    </source>
</evidence>